<keyword evidence="6" id="KW-0479">Metal-binding</keyword>
<evidence type="ECO:0000256" key="10">
    <source>
        <dbReference type="ARBA" id="ARBA00023239"/>
    </source>
</evidence>
<evidence type="ECO:0000256" key="6">
    <source>
        <dbReference type="ARBA" id="ARBA00022723"/>
    </source>
</evidence>
<dbReference type="CDD" id="cd01335">
    <property type="entry name" value="Radical_SAM"/>
    <property type="match status" value="1"/>
</dbReference>
<gene>
    <name evidence="12" type="primary">nifB</name>
    <name evidence="12" type="ORF">PSDVSF_12570</name>
</gene>
<protein>
    <submittedName>
        <fullName evidence="12">Nitrogenase cofactor biosynthesis protein NifB</fullName>
    </submittedName>
</protein>
<comment type="cofactor">
    <cofactor evidence="1">
        <name>[4Fe-4S] cluster</name>
        <dbReference type="ChEBI" id="CHEBI:49883"/>
    </cofactor>
</comment>
<evidence type="ECO:0000256" key="3">
    <source>
        <dbReference type="ARBA" id="ARBA00006804"/>
    </source>
</evidence>
<keyword evidence="5" id="KW-0949">S-adenosyl-L-methionine</keyword>
<comment type="pathway">
    <text evidence="2">Cofactor biosynthesis; Fe-Mo cofactor biosynthesis.</text>
</comment>
<sequence>MAPTTTHYQSHPCFGMTSRQTVGRLHLPVAPRAHARTKFAGLGKNQPAIMPEEALNWLNHVVAQEKPISIVGITGPGDPLAAPEATLRTLKMVRESHPDISLCLTTLGLSGAEHAEELAALGLSHVTILVDAVDPEIAEKIYAWIRPATKNMPLPEAAKLLMNEQAKSVTAFKNAGITVKVNTTVYPGINAGHVEKVAATMATLGADIMAVVPYWPEEEDSSPDMELLATVRDRAAQHIELMPAWTECGDGLVGLDRPDKCDESICTTPVPTKERPNVAVVSSSGMDVDLHLGHAHKILIYGPREDGLACLLETRDAPEPGSGGKRWETLAKLLNDCCVILTASAGDKPREVLSRKGMSVLITDGEIAPTVDAIYGGGKKGKKCKK</sequence>
<proteinExistence type="inferred from homology"/>
<evidence type="ECO:0000256" key="9">
    <source>
        <dbReference type="ARBA" id="ARBA00023231"/>
    </source>
</evidence>
<evidence type="ECO:0000313" key="12">
    <source>
        <dbReference type="EMBL" id="BCS88015.1"/>
    </source>
</evidence>
<organism evidence="12 13">
    <name type="scientific">Pseudodesulfovibrio sediminis</name>
    <dbReference type="NCBI Taxonomy" id="2810563"/>
    <lineage>
        <taxon>Bacteria</taxon>
        <taxon>Pseudomonadati</taxon>
        <taxon>Thermodesulfobacteriota</taxon>
        <taxon>Desulfovibrionia</taxon>
        <taxon>Desulfovibrionales</taxon>
        <taxon>Desulfovibrionaceae</taxon>
    </lineage>
</organism>
<dbReference type="Proteomes" id="UP001053296">
    <property type="component" value="Chromosome"/>
</dbReference>
<dbReference type="Gene3D" id="3.30.420.130">
    <property type="entry name" value="Dinitrogenase iron-molybdenum cofactor biosynthesis domain"/>
    <property type="match status" value="1"/>
</dbReference>
<dbReference type="Pfam" id="PF02579">
    <property type="entry name" value="Nitro_FeMo-Co"/>
    <property type="match status" value="1"/>
</dbReference>
<dbReference type="PANTHER" id="PTHR43787">
    <property type="entry name" value="FEMO COFACTOR BIOSYNTHESIS PROTEIN NIFB-RELATED"/>
    <property type="match status" value="1"/>
</dbReference>
<dbReference type="PANTHER" id="PTHR43787:SF13">
    <property type="entry name" value="FEMO COFACTOR BIOSYNTHESIS PROTEIN NIFB"/>
    <property type="match status" value="1"/>
</dbReference>
<dbReference type="InterPro" id="IPR007197">
    <property type="entry name" value="rSAM"/>
</dbReference>
<dbReference type="PROSITE" id="PS51918">
    <property type="entry name" value="RADICAL_SAM"/>
    <property type="match status" value="1"/>
</dbReference>
<evidence type="ECO:0000256" key="5">
    <source>
        <dbReference type="ARBA" id="ARBA00022691"/>
    </source>
</evidence>
<keyword evidence="7" id="KW-0408">Iron</keyword>
<keyword evidence="8" id="KW-0411">Iron-sulfur</keyword>
<reference evidence="12" key="1">
    <citation type="journal article" date="2022" name="Arch. Microbiol.">
        <title>Pseudodesulfovibrio sediminis sp. nov., a mesophilic and neutrophilic sulfate-reducing bacterium isolated from sediment of a brackish lake.</title>
        <authorList>
            <person name="Takahashi A."/>
            <person name="Kojima H."/>
            <person name="Watanabe M."/>
            <person name="Fukui M."/>
        </authorList>
    </citation>
    <scope>NUCLEOTIDE SEQUENCE</scope>
    <source>
        <strain evidence="12">SF6</strain>
    </source>
</reference>
<dbReference type="InterPro" id="IPR058240">
    <property type="entry name" value="rSAM_sf"/>
</dbReference>
<name>A0ABN6ES15_9BACT</name>
<dbReference type="SUPFAM" id="SSF53146">
    <property type="entry name" value="Nitrogenase accessory factor-like"/>
    <property type="match status" value="1"/>
</dbReference>
<evidence type="ECO:0000256" key="1">
    <source>
        <dbReference type="ARBA" id="ARBA00001966"/>
    </source>
</evidence>
<evidence type="ECO:0000256" key="7">
    <source>
        <dbReference type="ARBA" id="ARBA00023004"/>
    </source>
</evidence>
<keyword evidence="4" id="KW-0004">4Fe-4S</keyword>
<dbReference type="RefSeq" id="WP_229595252.1">
    <property type="nucleotide sequence ID" value="NZ_AP024485.1"/>
</dbReference>
<dbReference type="InterPro" id="IPR036105">
    <property type="entry name" value="DiNase_FeMo-co_biosyn_sf"/>
</dbReference>
<evidence type="ECO:0000259" key="11">
    <source>
        <dbReference type="PROSITE" id="PS51918"/>
    </source>
</evidence>
<dbReference type="Gene3D" id="3.20.20.70">
    <property type="entry name" value="Aldolase class I"/>
    <property type="match status" value="1"/>
</dbReference>
<accession>A0ABN6ES15</accession>
<evidence type="ECO:0000313" key="13">
    <source>
        <dbReference type="Proteomes" id="UP001053296"/>
    </source>
</evidence>
<evidence type="ECO:0000256" key="4">
    <source>
        <dbReference type="ARBA" id="ARBA00022485"/>
    </source>
</evidence>
<dbReference type="InterPro" id="IPR003731">
    <property type="entry name" value="Di-Nase_FeMo-co_biosynth"/>
</dbReference>
<feature type="domain" description="Radical SAM core" evidence="11">
    <location>
        <begin position="1"/>
        <end position="247"/>
    </location>
</feature>
<evidence type="ECO:0000256" key="2">
    <source>
        <dbReference type="ARBA" id="ARBA00005155"/>
    </source>
</evidence>
<keyword evidence="13" id="KW-1185">Reference proteome</keyword>
<dbReference type="InterPro" id="IPR013785">
    <property type="entry name" value="Aldolase_TIM"/>
</dbReference>
<dbReference type="SUPFAM" id="SSF102114">
    <property type="entry name" value="Radical SAM enzymes"/>
    <property type="match status" value="1"/>
</dbReference>
<dbReference type="Pfam" id="PF04055">
    <property type="entry name" value="Radical_SAM"/>
    <property type="match status" value="1"/>
</dbReference>
<keyword evidence="9" id="KW-0535">Nitrogen fixation</keyword>
<comment type="similarity">
    <text evidence="3">Belongs to the radical SAM superfamily. NifB family.</text>
</comment>
<keyword evidence="10" id="KW-0456">Lyase</keyword>
<dbReference type="EMBL" id="AP024485">
    <property type="protein sequence ID" value="BCS88015.1"/>
    <property type="molecule type" value="Genomic_DNA"/>
</dbReference>
<evidence type="ECO:0000256" key="8">
    <source>
        <dbReference type="ARBA" id="ARBA00023014"/>
    </source>
</evidence>